<dbReference type="AlphaFoldDB" id="A0AAC8YGC8"/>
<keyword evidence="3" id="KW-0804">Transcription</keyword>
<protein>
    <recommendedName>
        <fullName evidence="4">HTH lacI-type domain-containing protein</fullName>
    </recommendedName>
</protein>
<evidence type="ECO:0000313" key="6">
    <source>
        <dbReference type="EMBL" id="AOZ47437.1"/>
    </source>
</evidence>
<keyword evidence="1" id="KW-0805">Transcription regulation</keyword>
<dbReference type="Gene3D" id="1.10.260.40">
    <property type="entry name" value="lambda repressor-like DNA-binding domains"/>
    <property type="match status" value="1"/>
</dbReference>
<dbReference type="RefSeq" id="WP_062819928.1">
    <property type="nucleotide sequence ID" value="NZ_CP014352.1"/>
</dbReference>
<dbReference type="InterPro" id="IPR000843">
    <property type="entry name" value="HTH_LacI"/>
</dbReference>
<dbReference type="PROSITE" id="PS50932">
    <property type="entry name" value="HTH_LACI_2"/>
    <property type="match status" value="1"/>
</dbReference>
<dbReference type="Pfam" id="PF13377">
    <property type="entry name" value="Peripla_BP_3"/>
    <property type="match status" value="1"/>
</dbReference>
<dbReference type="Pfam" id="PF00356">
    <property type="entry name" value="LacI"/>
    <property type="match status" value="1"/>
</dbReference>
<dbReference type="PANTHER" id="PTHR30146">
    <property type="entry name" value="LACI-RELATED TRANSCRIPTIONAL REPRESSOR"/>
    <property type="match status" value="1"/>
</dbReference>
<dbReference type="Proteomes" id="UP000178666">
    <property type="component" value="Chromosome"/>
</dbReference>
<dbReference type="GO" id="GO:0003700">
    <property type="term" value="F:DNA-binding transcription factor activity"/>
    <property type="evidence" value="ECO:0007669"/>
    <property type="project" value="TreeGrafter"/>
</dbReference>
<dbReference type="SUPFAM" id="SSF53822">
    <property type="entry name" value="Periplasmic binding protein-like I"/>
    <property type="match status" value="1"/>
</dbReference>
<dbReference type="SUPFAM" id="SSF47413">
    <property type="entry name" value="lambda repressor-like DNA-binding domains"/>
    <property type="match status" value="1"/>
</dbReference>
<evidence type="ECO:0000256" key="2">
    <source>
        <dbReference type="ARBA" id="ARBA00023125"/>
    </source>
</evidence>
<dbReference type="InterPro" id="IPR010982">
    <property type="entry name" value="Lambda_DNA-bd_dom_sf"/>
</dbReference>
<evidence type="ECO:0000256" key="3">
    <source>
        <dbReference type="ARBA" id="ARBA00023163"/>
    </source>
</evidence>
<accession>A0AAC8YGC8</accession>
<keyword evidence="8" id="KW-1185">Reference proteome</keyword>
<dbReference type="EMBL" id="CP014352">
    <property type="protein sequence ID" value="AMS05974.1"/>
    <property type="molecule type" value="Genomic_DNA"/>
</dbReference>
<dbReference type="CDD" id="cd01392">
    <property type="entry name" value="HTH_LacI"/>
    <property type="match status" value="1"/>
</dbReference>
<feature type="domain" description="HTH lacI-type" evidence="4">
    <location>
        <begin position="9"/>
        <end position="64"/>
    </location>
</feature>
<reference evidence="6 8" key="1">
    <citation type="journal article" date="2016" name="Plant Dis.">
        <title>Improved production of propionic acid using genome shuffling.</title>
        <authorList>
            <person name="Luna-Flores C.H."/>
            <person name="Palfreyman R.W."/>
            <person name="Kromer J.O."/>
            <person name="Nielsen L.K."/>
            <person name="Marcellin E."/>
        </authorList>
    </citation>
    <scope>NUCLEOTIDE SEQUENCE [LARGE SCALE GENOMIC DNA]</scope>
    <source>
        <strain evidence="6 8">F3E8</strain>
    </source>
</reference>
<evidence type="ECO:0000256" key="1">
    <source>
        <dbReference type="ARBA" id="ARBA00023015"/>
    </source>
</evidence>
<organism evidence="5 7">
    <name type="scientific">Acidipropionibacterium acidipropionici</name>
    <dbReference type="NCBI Taxonomy" id="1748"/>
    <lineage>
        <taxon>Bacteria</taxon>
        <taxon>Bacillati</taxon>
        <taxon>Actinomycetota</taxon>
        <taxon>Actinomycetes</taxon>
        <taxon>Propionibacteriales</taxon>
        <taxon>Propionibacteriaceae</taxon>
        <taxon>Acidipropionibacterium</taxon>
    </lineage>
</organism>
<dbReference type="InterPro" id="IPR028082">
    <property type="entry name" value="Peripla_BP_I"/>
</dbReference>
<evidence type="ECO:0000313" key="8">
    <source>
        <dbReference type="Proteomes" id="UP000178666"/>
    </source>
</evidence>
<proteinExistence type="predicted"/>
<evidence type="ECO:0000313" key="5">
    <source>
        <dbReference type="EMBL" id="AMS05974.1"/>
    </source>
</evidence>
<reference evidence="5 7" key="2">
    <citation type="submission" date="2016-02" db="EMBL/GenBank/DDBJ databases">
        <title>Complete Genome Sequence of Propionibacterium acidipropionici ATCC 55737.</title>
        <authorList>
            <person name="Luna Flores C.H."/>
            <person name="Nielsen L.K."/>
            <person name="Marcellin E."/>
        </authorList>
    </citation>
    <scope>NUCLEOTIDE SEQUENCE [LARGE SCALE GENOMIC DNA]</scope>
    <source>
        <strain evidence="5 7">ATCC 55737</strain>
    </source>
</reference>
<dbReference type="SMART" id="SM00354">
    <property type="entry name" value="HTH_LACI"/>
    <property type="match status" value="1"/>
</dbReference>
<name>A0AAC8YGC8_9ACTN</name>
<dbReference type="EMBL" id="CP015970">
    <property type="protein sequence ID" value="AOZ47437.1"/>
    <property type="molecule type" value="Genomic_DNA"/>
</dbReference>
<evidence type="ECO:0000259" key="4">
    <source>
        <dbReference type="PROSITE" id="PS50932"/>
    </source>
</evidence>
<dbReference type="InterPro" id="IPR046335">
    <property type="entry name" value="LacI/GalR-like_sensor"/>
</dbReference>
<keyword evidence="2" id="KW-0238">DNA-binding</keyword>
<sequence length="352" mass="37134">MTSAENRPTTRADVARLAGVSTAVVSYVVNNGPRPVAGATRLKVLAAIRELDYHPNPSARALKTGSTGLIGVVVPEILNSYFSEFVDAIDVAARNQGKSILLSITHEDSGTEAEVIPNLVSRGVDSLIFNCRLVNTELYQAGDVRTPRVLLDRANLIDGIPALGADLGQGAWLATEHLAGHGHIRIGYIGGPLPADRQDYRRLAWEDVLSGRELPVPEPAITAWSPTGGFDGVAELMEAPQPPTAIFAASDQIAIGAMHALHQRGLRVPEDVAVVSLDGTSETAYSWPPLTTVRQPFEAMAEAALAELASGSRAAASSPDGGDGERTLFPMALQIRESCGCPPQKGRVQAGS</sequence>
<gene>
    <name evidence="6" type="ORF">A8L58_12995</name>
    <name evidence="5" type="ORF">AXH35_11545</name>
</gene>
<dbReference type="GO" id="GO:0000976">
    <property type="term" value="F:transcription cis-regulatory region binding"/>
    <property type="evidence" value="ECO:0007669"/>
    <property type="project" value="TreeGrafter"/>
</dbReference>
<dbReference type="Proteomes" id="UP000075221">
    <property type="component" value="Chromosome"/>
</dbReference>
<evidence type="ECO:0000313" key="7">
    <source>
        <dbReference type="Proteomes" id="UP000075221"/>
    </source>
</evidence>
<dbReference type="Gene3D" id="3.40.50.2300">
    <property type="match status" value="2"/>
</dbReference>
<dbReference type="PANTHER" id="PTHR30146:SF109">
    <property type="entry name" value="HTH-TYPE TRANSCRIPTIONAL REGULATOR GALS"/>
    <property type="match status" value="1"/>
</dbReference>
<dbReference type="CDD" id="cd06267">
    <property type="entry name" value="PBP1_LacI_sugar_binding-like"/>
    <property type="match status" value="1"/>
</dbReference>